<evidence type="ECO:0000259" key="1">
    <source>
        <dbReference type="Pfam" id="PF00126"/>
    </source>
</evidence>
<dbReference type="Pfam" id="PF00126">
    <property type="entry name" value="HTH_1"/>
    <property type="match status" value="1"/>
</dbReference>
<dbReference type="InterPro" id="IPR051815">
    <property type="entry name" value="Molybdate_resp_trans_reg"/>
</dbReference>
<name>A0A7Y9IQT8_9BURK</name>
<evidence type="ECO:0000313" key="2">
    <source>
        <dbReference type="EMBL" id="NYE81262.1"/>
    </source>
</evidence>
<dbReference type="SUPFAM" id="SSF46785">
    <property type="entry name" value="Winged helix' DNA-binding domain"/>
    <property type="match status" value="1"/>
</dbReference>
<feature type="domain" description="HTH lysR-type" evidence="1">
    <location>
        <begin position="43"/>
        <end position="82"/>
    </location>
</feature>
<accession>A0A7Y9IQT8</accession>
<dbReference type="InterPro" id="IPR036388">
    <property type="entry name" value="WH-like_DNA-bd_sf"/>
</dbReference>
<dbReference type="Proteomes" id="UP000542125">
    <property type="component" value="Unassembled WGS sequence"/>
</dbReference>
<sequence>MSDLPASSPSSPALSATDPLPVDVRFRMRVRKGDTVALGPGKIALLEAIAEHGSISAAARSLNMSYRRAWMLVEEMNLSLKSPATASEHGGKAGGRSVVTPAGAALIQLYRDIEARAYAAAQDEIRTLADLFKP</sequence>
<dbReference type="GO" id="GO:0003700">
    <property type="term" value="F:DNA-binding transcription factor activity"/>
    <property type="evidence" value="ECO:0007669"/>
    <property type="project" value="InterPro"/>
</dbReference>
<keyword evidence="3" id="KW-1185">Reference proteome</keyword>
<dbReference type="AlphaFoldDB" id="A0A7Y9IQT8"/>
<protein>
    <submittedName>
        <fullName evidence="2">Molybdate transport system regulatory protein</fullName>
    </submittedName>
</protein>
<dbReference type="InterPro" id="IPR000847">
    <property type="entry name" value="LysR_HTH_N"/>
</dbReference>
<organism evidence="2 3">
    <name type="scientific">Pigmentiphaga litoralis</name>
    <dbReference type="NCBI Taxonomy" id="516702"/>
    <lineage>
        <taxon>Bacteria</taxon>
        <taxon>Pseudomonadati</taxon>
        <taxon>Pseudomonadota</taxon>
        <taxon>Betaproteobacteria</taxon>
        <taxon>Burkholderiales</taxon>
        <taxon>Alcaligenaceae</taxon>
        <taxon>Pigmentiphaga</taxon>
    </lineage>
</organism>
<gene>
    <name evidence="2" type="ORF">FHW18_000533</name>
</gene>
<dbReference type="Gene3D" id="1.10.10.10">
    <property type="entry name" value="Winged helix-like DNA-binding domain superfamily/Winged helix DNA-binding domain"/>
    <property type="match status" value="1"/>
</dbReference>
<dbReference type="PANTHER" id="PTHR30432:SF1">
    <property type="entry name" value="DNA-BINDING TRANSCRIPTIONAL DUAL REGULATOR MODE"/>
    <property type="match status" value="1"/>
</dbReference>
<reference evidence="2 3" key="1">
    <citation type="submission" date="2020-07" db="EMBL/GenBank/DDBJ databases">
        <title>Genomic Encyclopedia of Type Strains, Phase IV (KMG-V): Genome sequencing to study the core and pangenomes of soil and plant-associated prokaryotes.</title>
        <authorList>
            <person name="Whitman W."/>
        </authorList>
    </citation>
    <scope>NUCLEOTIDE SEQUENCE [LARGE SCALE GENOMIC DNA]</scope>
    <source>
        <strain evidence="2 3">SAS40</strain>
    </source>
</reference>
<comment type="caution">
    <text evidence="2">The sequence shown here is derived from an EMBL/GenBank/DDBJ whole genome shotgun (WGS) entry which is preliminary data.</text>
</comment>
<dbReference type="EMBL" id="JACBYR010000001">
    <property type="protein sequence ID" value="NYE81262.1"/>
    <property type="molecule type" value="Genomic_DNA"/>
</dbReference>
<dbReference type="RefSeq" id="WP_257022277.1">
    <property type="nucleotide sequence ID" value="NZ_JACBYR010000001.1"/>
</dbReference>
<evidence type="ECO:0000313" key="3">
    <source>
        <dbReference type="Proteomes" id="UP000542125"/>
    </source>
</evidence>
<dbReference type="InterPro" id="IPR036390">
    <property type="entry name" value="WH_DNA-bd_sf"/>
</dbReference>
<proteinExistence type="predicted"/>
<dbReference type="PANTHER" id="PTHR30432">
    <property type="entry name" value="TRANSCRIPTIONAL REGULATOR MODE"/>
    <property type="match status" value="1"/>
</dbReference>